<keyword evidence="1" id="KW-0812">Transmembrane</keyword>
<accession>A0ABR7T4T7</accession>
<keyword evidence="3" id="KW-1185">Reference proteome</keyword>
<dbReference type="EMBL" id="JACVHF010000009">
    <property type="protein sequence ID" value="MBC9784945.1"/>
    <property type="molecule type" value="Genomic_DNA"/>
</dbReference>
<dbReference type="Pfam" id="PF05345">
    <property type="entry name" value="He_PIG"/>
    <property type="match status" value="1"/>
</dbReference>
<proteinExistence type="predicted"/>
<reference evidence="2 3" key="1">
    <citation type="submission" date="2020-07" db="EMBL/GenBank/DDBJ databases">
        <title>Draft whole-genome sequence of Heliobacterium chlorum DSM 3682, type strain.</title>
        <authorList>
            <person name="Kyndt J.A."/>
            <person name="Meyer T.E."/>
            <person name="Imhoff J.F."/>
        </authorList>
    </citation>
    <scope>NUCLEOTIDE SEQUENCE [LARGE SCALE GENOMIC DNA]</scope>
    <source>
        <strain evidence="2 3">DSM 3682</strain>
    </source>
</reference>
<dbReference type="Gene3D" id="2.60.40.10">
    <property type="entry name" value="Immunoglobulins"/>
    <property type="match status" value="1"/>
</dbReference>
<dbReference type="RefSeq" id="WP_188040352.1">
    <property type="nucleotide sequence ID" value="NZ_JACVHF010000009.1"/>
</dbReference>
<sequence length="194" mass="20683">MKKNVLSNDGFTLIEVLVGITLLVIVVAAMVPLFGTGTNSIIQAGMMGNNQSQYQQSIENNLAATPVGMTDSLTIRFANITRNITVHGTTQQPVGSSWKVFIPNEFGILLPDNGIPSASKGQAYNFTFQVKGGTTPYHFEITAGSLPNGLSLNTTTGAITGTPMSSVISTFTLKVTDSTSTPLVRTRQFQIPVR</sequence>
<dbReference type="SUPFAM" id="SSF49313">
    <property type="entry name" value="Cadherin-like"/>
    <property type="match status" value="1"/>
</dbReference>
<dbReference type="InterPro" id="IPR015919">
    <property type="entry name" value="Cadherin-like_sf"/>
</dbReference>
<evidence type="ECO:0000313" key="2">
    <source>
        <dbReference type="EMBL" id="MBC9784945.1"/>
    </source>
</evidence>
<name>A0ABR7T4T7_HELCL</name>
<keyword evidence="1" id="KW-1133">Transmembrane helix</keyword>
<protein>
    <submittedName>
        <fullName evidence="2">Ig domain-containing protein</fullName>
    </submittedName>
</protein>
<gene>
    <name evidence="2" type="ORF">H1S01_10525</name>
</gene>
<evidence type="ECO:0000313" key="3">
    <source>
        <dbReference type="Proteomes" id="UP000617402"/>
    </source>
</evidence>
<comment type="caution">
    <text evidence="2">The sequence shown here is derived from an EMBL/GenBank/DDBJ whole genome shotgun (WGS) entry which is preliminary data.</text>
</comment>
<evidence type="ECO:0000256" key="1">
    <source>
        <dbReference type="SAM" id="Phobius"/>
    </source>
</evidence>
<dbReference type="Proteomes" id="UP000617402">
    <property type="component" value="Unassembled WGS sequence"/>
</dbReference>
<keyword evidence="1" id="KW-0472">Membrane</keyword>
<dbReference type="NCBIfam" id="TIGR02532">
    <property type="entry name" value="IV_pilin_GFxxxE"/>
    <property type="match status" value="1"/>
</dbReference>
<dbReference type="Pfam" id="PF07963">
    <property type="entry name" value="N_methyl"/>
    <property type="match status" value="1"/>
</dbReference>
<organism evidence="2 3">
    <name type="scientific">Heliobacterium chlorum</name>
    <dbReference type="NCBI Taxonomy" id="2698"/>
    <lineage>
        <taxon>Bacteria</taxon>
        <taxon>Bacillati</taxon>
        <taxon>Bacillota</taxon>
        <taxon>Clostridia</taxon>
        <taxon>Eubacteriales</taxon>
        <taxon>Heliobacteriaceae</taxon>
        <taxon>Heliobacterium</taxon>
    </lineage>
</organism>
<dbReference type="InterPro" id="IPR013783">
    <property type="entry name" value="Ig-like_fold"/>
</dbReference>
<dbReference type="InterPro" id="IPR012902">
    <property type="entry name" value="N_methyl_site"/>
</dbReference>
<feature type="transmembrane region" description="Helical" evidence="1">
    <location>
        <begin position="12"/>
        <end position="34"/>
    </location>
</feature>